<dbReference type="GO" id="GO:0033108">
    <property type="term" value="P:mitochondrial respiratory chain complex assembly"/>
    <property type="evidence" value="ECO:0007669"/>
    <property type="project" value="TreeGrafter"/>
</dbReference>
<dbReference type="AlphaFoldDB" id="A0A9N9MHY6"/>
<evidence type="ECO:0000313" key="6">
    <source>
        <dbReference type="EMBL" id="CAG9764067.1"/>
    </source>
</evidence>
<keyword evidence="2" id="KW-0496">Mitochondrion</keyword>
<dbReference type="EMBL" id="OU892278">
    <property type="protein sequence ID" value="CAG9764067.1"/>
    <property type="molecule type" value="Genomic_DNA"/>
</dbReference>
<keyword evidence="3" id="KW-1015">Disulfide bond</keyword>
<dbReference type="Proteomes" id="UP001152799">
    <property type="component" value="Chromosome 2"/>
</dbReference>
<evidence type="ECO:0000256" key="1">
    <source>
        <dbReference type="ARBA" id="ARBA00004569"/>
    </source>
</evidence>
<dbReference type="PANTHER" id="PTHR46811:SF1">
    <property type="entry name" value="COILED-COIL-HELIX-COILED-COIL-HELIX DOMAIN-CONTAINING PROTEIN 7"/>
    <property type="match status" value="1"/>
</dbReference>
<dbReference type="InterPro" id="IPR009069">
    <property type="entry name" value="Cys_alpha_HP_mot_SF"/>
</dbReference>
<protein>
    <recommendedName>
        <fullName evidence="5">Coiled-coil-helix-coiled-coil-helix domain-containing protein 7</fullName>
    </recommendedName>
</protein>
<comment type="subcellular location">
    <subcellularLocation>
        <location evidence="1">Mitochondrion intermembrane space</location>
    </subcellularLocation>
</comment>
<organism evidence="6 7">
    <name type="scientific">Ceutorhynchus assimilis</name>
    <name type="common">cabbage seed weevil</name>
    <dbReference type="NCBI Taxonomy" id="467358"/>
    <lineage>
        <taxon>Eukaryota</taxon>
        <taxon>Metazoa</taxon>
        <taxon>Ecdysozoa</taxon>
        <taxon>Arthropoda</taxon>
        <taxon>Hexapoda</taxon>
        <taxon>Insecta</taxon>
        <taxon>Pterygota</taxon>
        <taxon>Neoptera</taxon>
        <taxon>Endopterygota</taxon>
        <taxon>Coleoptera</taxon>
        <taxon>Polyphaga</taxon>
        <taxon>Cucujiformia</taxon>
        <taxon>Curculionidae</taxon>
        <taxon>Ceutorhynchinae</taxon>
        <taxon>Ceutorhynchus</taxon>
    </lineage>
</organism>
<accession>A0A9N9MHY6</accession>
<dbReference type="GO" id="GO:0005758">
    <property type="term" value="C:mitochondrial intermembrane space"/>
    <property type="evidence" value="ECO:0007669"/>
    <property type="project" value="UniProtKB-SubCell"/>
</dbReference>
<proteinExistence type="inferred from homology"/>
<evidence type="ECO:0000313" key="7">
    <source>
        <dbReference type="Proteomes" id="UP001152799"/>
    </source>
</evidence>
<evidence type="ECO:0000256" key="5">
    <source>
        <dbReference type="ARBA" id="ARBA00039509"/>
    </source>
</evidence>
<dbReference type="SUPFAM" id="SSF47072">
    <property type="entry name" value="Cysteine alpha-hairpin motif"/>
    <property type="match status" value="1"/>
</dbReference>
<evidence type="ECO:0000256" key="3">
    <source>
        <dbReference type="ARBA" id="ARBA00023157"/>
    </source>
</evidence>
<evidence type="ECO:0000256" key="2">
    <source>
        <dbReference type="ARBA" id="ARBA00023128"/>
    </source>
</evidence>
<evidence type="ECO:0000256" key="4">
    <source>
        <dbReference type="ARBA" id="ARBA00038205"/>
    </source>
</evidence>
<dbReference type="OrthoDB" id="9971592at2759"/>
<sequence>MRKKNNFVDEEKNPCLKESQLTIKCYERHSYDREKCFFEIENYKACKKFWGEVGAFRRSQGTYPALPPLAERERVKREYLASKKKQ</sequence>
<comment type="similarity">
    <text evidence="4">Belongs to the CHCHD7 family.</text>
</comment>
<dbReference type="PANTHER" id="PTHR46811">
    <property type="entry name" value="COILED-COIL-HELIX-COILED-COIL-HELIX DOMAIN-CONTAINING PROTEIN 7"/>
    <property type="match status" value="1"/>
</dbReference>
<name>A0A9N9MHY6_9CUCU</name>
<keyword evidence="7" id="KW-1185">Reference proteome</keyword>
<dbReference type="InterPro" id="IPR051040">
    <property type="entry name" value="COX23"/>
</dbReference>
<reference evidence="6" key="1">
    <citation type="submission" date="2022-01" db="EMBL/GenBank/DDBJ databases">
        <authorList>
            <person name="King R."/>
        </authorList>
    </citation>
    <scope>NUCLEOTIDE SEQUENCE</scope>
</reference>
<gene>
    <name evidence="6" type="ORF">CEUTPL_LOCUS4713</name>
</gene>